<dbReference type="Pfam" id="PF20714">
    <property type="entry name" value="HTH_64"/>
    <property type="match status" value="1"/>
</dbReference>
<reference evidence="13 14" key="1">
    <citation type="submission" date="2023-10" db="EMBL/GenBank/DDBJ databases">
        <title>Characteristics and mechanism of a salt-tolerant marine origin heterotrophic nitrifying- aerobic denitrifying bacteria Marinobacter xestospongiae HN1.</title>
        <authorList>
            <person name="Qi R."/>
        </authorList>
    </citation>
    <scope>NUCLEOTIDE SEQUENCE [LARGE SCALE GENOMIC DNA]</scope>
    <source>
        <strain evidence="13 14">HN1</strain>
    </source>
</reference>
<dbReference type="PROSITE" id="PS50110">
    <property type="entry name" value="RESPONSE_REGULATORY"/>
    <property type="match status" value="1"/>
</dbReference>
<name>A0ABU3VVF8_9GAMM</name>
<dbReference type="InterPro" id="IPR001789">
    <property type="entry name" value="Sig_transdc_resp-reg_receiver"/>
</dbReference>
<dbReference type="InterPro" id="IPR051271">
    <property type="entry name" value="2C-system_Tx_regulators"/>
</dbReference>
<dbReference type="PANTHER" id="PTHR45526:SF1">
    <property type="entry name" value="TRANSCRIPTIONAL REGULATORY PROTEIN DCUR-RELATED"/>
    <property type="match status" value="1"/>
</dbReference>
<keyword evidence="6 9" id="KW-0238">DNA-binding</keyword>
<evidence type="ECO:0000256" key="10">
    <source>
        <dbReference type="PROSITE-ProRule" id="PRU00169"/>
    </source>
</evidence>
<dbReference type="Proteomes" id="UP001269819">
    <property type="component" value="Unassembled WGS sequence"/>
</dbReference>
<evidence type="ECO:0000256" key="11">
    <source>
        <dbReference type="SAM" id="MobiDB-lite"/>
    </source>
</evidence>
<sequence length="236" mass="26368">MMPYRLLIVEDDAQIAEIQRRFLDRIDQVELCGIAHSLADARDQIEVLAPDLILLDVHFPDGSGLDLLRQLRAADSASDVILITAAKEVDTLRSALRGGVFDYILKPLVFERLEEAIANYHQHRQRLEGLSRVAQKEVDQLLPRAGQEGDSRPTPRLPKGIDALTLDKIRDVVAGGDDWSAEAVGQQMGASRTTARRYLEYLVSSGELQAEVSYGSVGRPERRYRSQRENHDSPGQ</sequence>
<dbReference type="EMBL" id="JAWIIJ010000003">
    <property type="protein sequence ID" value="MDV2078251.1"/>
    <property type="molecule type" value="Genomic_DNA"/>
</dbReference>
<feature type="modified residue" description="4-aspartylphosphate" evidence="10">
    <location>
        <position position="56"/>
    </location>
</feature>
<keyword evidence="7 9" id="KW-0010">Activator</keyword>
<dbReference type="InterPro" id="IPR024187">
    <property type="entry name" value="Sig_transdc_resp-reg_cit/mal"/>
</dbReference>
<dbReference type="SUPFAM" id="SSF52172">
    <property type="entry name" value="CheY-like"/>
    <property type="match status" value="1"/>
</dbReference>
<feature type="region of interest" description="Disordered" evidence="11">
    <location>
        <begin position="213"/>
        <end position="236"/>
    </location>
</feature>
<evidence type="ECO:0000256" key="1">
    <source>
        <dbReference type="ARBA" id="ARBA00004496"/>
    </source>
</evidence>
<dbReference type="SMART" id="SM00448">
    <property type="entry name" value="REC"/>
    <property type="match status" value="1"/>
</dbReference>
<keyword evidence="14" id="KW-1185">Reference proteome</keyword>
<evidence type="ECO:0000313" key="13">
    <source>
        <dbReference type="EMBL" id="MDV2078251.1"/>
    </source>
</evidence>
<keyword evidence="3 10" id="KW-0597">Phosphoprotein</keyword>
<evidence type="ECO:0000256" key="9">
    <source>
        <dbReference type="PIRNR" id="PIRNR006171"/>
    </source>
</evidence>
<evidence type="ECO:0000256" key="7">
    <source>
        <dbReference type="ARBA" id="ARBA00023159"/>
    </source>
</evidence>
<evidence type="ECO:0000256" key="4">
    <source>
        <dbReference type="ARBA" id="ARBA00023012"/>
    </source>
</evidence>
<keyword evidence="5 9" id="KW-0805">Transcription regulation</keyword>
<comment type="subcellular location">
    <subcellularLocation>
        <location evidence="1 9">Cytoplasm</location>
    </subcellularLocation>
</comment>
<dbReference type="InterPro" id="IPR011006">
    <property type="entry name" value="CheY-like_superfamily"/>
</dbReference>
<accession>A0ABU3VVF8</accession>
<keyword evidence="4 9" id="KW-0902">Two-component regulatory system</keyword>
<dbReference type="Gene3D" id="3.40.50.2300">
    <property type="match status" value="1"/>
</dbReference>
<evidence type="ECO:0000256" key="2">
    <source>
        <dbReference type="ARBA" id="ARBA00022490"/>
    </source>
</evidence>
<dbReference type="PANTHER" id="PTHR45526">
    <property type="entry name" value="TRANSCRIPTIONAL REGULATORY PROTEIN DPIA"/>
    <property type="match status" value="1"/>
</dbReference>
<keyword evidence="2 9" id="KW-0963">Cytoplasm</keyword>
<feature type="domain" description="Response regulatory" evidence="12">
    <location>
        <begin position="5"/>
        <end position="121"/>
    </location>
</feature>
<dbReference type="PIRSF" id="PIRSF006171">
    <property type="entry name" value="RR_citrat_malat"/>
    <property type="match status" value="1"/>
</dbReference>
<gene>
    <name evidence="13" type="ORF">RYS15_06120</name>
</gene>
<evidence type="ECO:0000256" key="3">
    <source>
        <dbReference type="ARBA" id="ARBA00022553"/>
    </source>
</evidence>
<dbReference type="InterPro" id="IPR048714">
    <property type="entry name" value="DpiA-like_HTH"/>
</dbReference>
<proteinExistence type="predicted"/>
<protein>
    <recommendedName>
        <fullName evidence="9">Transcriptional regulatory protein</fullName>
    </recommendedName>
</protein>
<comment type="caution">
    <text evidence="13">The sequence shown here is derived from an EMBL/GenBank/DDBJ whole genome shotgun (WGS) entry which is preliminary data.</text>
</comment>
<dbReference type="CDD" id="cd19925">
    <property type="entry name" value="REC_citrate_TCS"/>
    <property type="match status" value="1"/>
</dbReference>
<evidence type="ECO:0000256" key="5">
    <source>
        <dbReference type="ARBA" id="ARBA00023015"/>
    </source>
</evidence>
<keyword evidence="8 9" id="KW-0804">Transcription</keyword>
<feature type="compositionally biased region" description="Basic and acidic residues" evidence="11">
    <location>
        <begin position="219"/>
        <end position="236"/>
    </location>
</feature>
<organism evidence="13 14">
    <name type="scientific">Marinobacter xestospongiae</name>
    <dbReference type="NCBI Taxonomy" id="994319"/>
    <lineage>
        <taxon>Bacteria</taxon>
        <taxon>Pseudomonadati</taxon>
        <taxon>Pseudomonadota</taxon>
        <taxon>Gammaproteobacteria</taxon>
        <taxon>Pseudomonadales</taxon>
        <taxon>Marinobacteraceae</taxon>
        <taxon>Marinobacter</taxon>
    </lineage>
</organism>
<evidence type="ECO:0000313" key="14">
    <source>
        <dbReference type="Proteomes" id="UP001269819"/>
    </source>
</evidence>
<dbReference type="Pfam" id="PF00072">
    <property type="entry name" value="Response_reg"/>
    <property type="match status" value="1"/>
</dbReference>
<evidence type="ECO:0000256" key="6">
    <source>
        <dbReference type="ARBA" id="ARBA00023125"/>
    </source>
</evidence>
<dbReference type="RefSeq" id="WP_316973188.1">
    <property type="nucleotide sequence ID" value="NZ_JAWIIJ010000003.1"/>
</dbReference>
<evidence type="ECO:0000259" key="12">
    <source>
        <dbReference type="PROSITE" id="PS50110"/>
    </source>
</evidence>
<evidence type="ECO:0000256" key="8">
    <source>
        <dbReference type="ARBA" id="ARBA00023163"/>
    </source>
</evidence>